<evidence type="ECO:0000313" key="9">
    <source>
        <dbReference type="Proteomes" id="UP000649151"/>
    </source>
</evidence>
<keyword evidence="2" id="KW-0812">Transmembrane</keyword>
<dbReference type="InterPro" id="IPR003770">
    <property type="entry name" value="MLTG-like"/>
</dbReference>
<dbReference type="Proteomes" id="UP000649151">
    <property type="component" value="Unassembled WGS sequence"/>
</dbReference>
<evidence type="ECO:0000256" key="2">
    <source>
        <dbReference type="ARBA" id="ARBA00022692"/>
    </source>
</evidence>
<dbReference type="PANTHER" id="PTHR30518:SF2">
    <property type="entry name" value="ENDOLYTIC MUREIN TRANSGLYCOSYLASE"/>
    <property type="match status" value="1"/>
</dbReference>
<evidence type="ECO:0000256" key="3">
    <source>
        <dbReference type="ARBA" id="ARBA00022989"/>
    </source>
</evidence>
<keyword evidence="9" id="KW-1185">Reference proteome</keyword>
<comment type="caution">
    <text evidence="8">The sequence shown here is derived from an EMBL/GenBank/DDBJ whole genome shotgun (WGS) entry which is preliminary data.</text>
</comment>
<keyword evidence="4" id="KW-0472">Membrane</keyword>
<name>A0ABR7IQM4_9CLOT</name>
<evidence type="ECO:0000256" key="7">
    <source>
        <dbReference type="SAM" id="MobiDB-lite"/>
    </source>
</evidence>
<evidence type="ECO:0000313" key="8">
    <source>
        <dbReference type="EMBL" id="MBC5787408.1"/>
    </source>
</evidence>
<evidence type="ECO:0000256" key="5">
    <source>
        <dbReference type="ARBA" id="ARBA00023239"/>
    </source>
</evidence>
<dbReference type="PROSITE" id="PS51257">
    <property type="entry name" value="PROKAR_LIPOPROTEIN"/>
    <property type="match status" value="1"/>
</dbReference>
<reference evidence="8 9" key="1">
    <citation type="submission" date="2020-08" db="EMBL/GenBank/DDBJ databases">
        <title>Genome public.</title>
        <authorList>
            <person name="Liu C."/>
            <person name="Sun Q."/>
        </authorList>
    </citation>
    <scope>NUCLEOTIDE SEQUENCE [LARGE SCALE GENOMIC DNA]</scope>
    <source>
        <strain evidence="8 9">NSJ-27</strain>
    </source>
</reference>
<keyword evidence="3" id="KW-1133">Transmembrane helix</keyword>
<protein>
    <submittedName>
        <fullName evidence="8">Endolytic transglycosylase MltG</fullName>
    </submittedName>
</protein>
<feature type="region of interest" description="Disordered" evidence="7">
    <location>
        <begin position="25"/>
        <end position="81"/>
    </location>
</feature>
<dbReference type="EMBL" id="JACOQK010000001">
    <property type="protein sequence ID" value="MBC5787408.1"/>
    <property type="molecule type" value="Genomic_DNA"/>
</dbReference>
<gene>
    <name evidence="8" type="primary">mltG</name>
    <name evidence="8" type="ORF">H8Z77_05135</name>
</gene>
<keyword evidence="1" id="KW-1003">Cell membrane</keyword>
<dbReference type="RefSeq" id="WP_186996372.1">
    <property type="nucleotide sequence ID" value="NZ_JACOQK010000001.1"/>
</dbReference>
<evidence type="ECO:0000256" key="6">
    <source>
        <dbReference type="ARBA" id="ARBA00023316"/>
    </source>
</evidence>
<accession>A0ABR7IQM4</accession>
<sequence>MKRIIAGMVVISMLLLVGCGGNQESESSSIPPVSSSSSQVSSSIPSSSSEESNTPPVVVGDGNGENATTSDSVASSQQTPQVVSVTIPEGSTFMDIARALENNGVCSQAAFYQAAQNYAVQSFNVPSSPDRCFKMEGYLFPDTYQFYVGEDPTSVLRKMLNNYAAKSGMPSDQTLILASIIEKEARSTENMQLVSSVYHNRINAGMRLDADPTREYVNDYITGNSLLGDTSKYAALYNTYKCSIPAGPICNPSKRAIEAAQNPPATNYYYFFFGNDNQNHYSATLEEHNQQIAQYGVQYQ</sequence>
<dbReference type="PANTHER" id="PTHR30518">
    <property type="entry name" value="ENDOLYTIC MUREIN TRANSGLYCOSYLASE"/>
    <property type="match status" value="1"/>
</dbReference>
<keyword evidence="6" id="KW-0961">Cell wall biogenesis/degradation</keyword>
<evidence type="ECO:0000256" key="4">
    <source>
        <dbReference type="ARBA" id="ARBA00023136"/>
    </source>
</evidence>
<dbReference type="NCBIfam" id="TIGR00247">
    <property type="entry name" value="endolytic transglycosylase MltG"/>
    <property type="match status" value="1"/>
</dbReference>
<feature type="compositionally biased region" description="Polar residues" evidence="7">
    <location>
        <begin position="65"/>
        <end position="81"/>
    </location>
</feature>
<dbReference type="Gene3D" id="3.30.1490.480">
    <property type="entry name" value="Endolytic murein transglycosylase"/>
    <property type="match status" value="1"/>
</dbReference>
<organism evidence="8 9">
    <name type="scientific">Clostridium facile</name>
    <dbReference type="NCBI Taxonomy" id="2763035"/>
    <lineage>
        <taxon>Bacteria</taxon>
        <taxon>Bacillati</taxon>
        <taxon>Bacillota</taxon>
        <taxon>Clostridia</taxon>
        <taxon>Eubacteriales</taxon>
        <taxon>Clostridiaceae</taxon>
        <taxon>Clostridium</taxon>
    </lineage>
</organism>
<feature type="compositionally biased region" description="Low complexity" evidence="7">
    <location>
        <begin position="25"/>
        <end position="52"/>
    </location>
</feature>
<evidence type="ECO:0000256" key="1">
    <source>
        <dbReference type="ARBA" id="ARBA00022475"/>
    </source>
</evidence>
<dbReference type="Pfam" id="PF02618">
    <property type="entry name" value="YceG"/>
    <property type="match status" value="1"/>
</dbReference>
<proteinExistence type="predicted"/>
<keyword evidence="5" id="KW-0456">Lyase</keyword>